<reference evidence="2" key="1">
    <citation type="submission" date="2016-10" db="EMBL/GenBank/DDBJ databases">
        <authorList>
            <person name="Varghese N."/>
            <person name="Submissions S."/>
        </authorList>
    </citation>
    <scope>NUCLEOTIDE SEQUENCE [LARGE SCALE GENOMIC DNA]</scope>
    <source>
        <strain evidence="2">CGMCC 4.3516</strain>
    </source>
</reference>
<name>A0A1G6VN28_9ACTN</name>
<evidence type="ECO:0000313" key="2">
    <source>
        <dbReference type="Proteomes" id="UP000198949"/>
    </source>
</evidence>
<dbReference type="EMBL" id="FNAD01000005">
    <property type="protein sequence ID" value="SDD54427.1"/>
    <property type="molecule type" value="Genomic_DNA"/>
</dbReference>
<dbReference type="AlphaFoldDB" id="A0A1G6VN28"/>
<accession>A0A1G6VN28</accession>
<evidence type="ECO:0000313" key="1">
    <source>
        <dbReference type="EMBL" id="SDD54427.1"/>
    </source>
</evidence>
<gene>
    <name evidence="1" type="ORF">SAMN05216270_10511</name>
</gene>
<keyword evidence="2" id="KW-1185">Reference proteome</keyword>
<sequence length="82" mass="9516">MRRRFEALLSFQGAQFKDRADFSMTLLTRNAVVDCTDATATIDEFTPSQRIWPRGWTALDHRNELRLVPIPDPSLEFHDPPE</sequence>
<proteinExistence type="predicted"/>
<protein>
    <submittedName>
        <fullName evidence="1">Uncharacterized protein</fullName>
    </submittedName>
</protein>
<organism evidence="1 2">
    <name type="scientific">Glycomyces harbinensis</name>
    <dbReference type="NCBI Taxonomy" id="58114"/>
    <lineage>
        <taxon>Bacteria</taxon>
        <taxon>Bacillati</taxon>
        <taxon>Actinomycetota</taxon>
        <taxon>Actinomycetes</taxon>
        <taxon>Glycomycetales</taxon>
        <taxon>Glycomycetaceae</taxon>
        <taxon>Glycomyces</taxon>
    </lineage>
</organism>
<dbReference type="RefSeq" id="WP_091032827.1">
    <property type="nucleotide sequence ID" value="NZ_FNAD01000005.1"/>
</dbReference>
<dbReference type="Proteomes" id="UP000198949">
    <property type="component" value="Unassembled WGS sequence"/>
</dbReference>